<organism evidence="3 4">
    <name type="scientific">Siculibacillus lacustris</name>
    <dbReference type="NCBI Taxonomy" id="1549641"/>
    <lineage>
        <taxon>Bacteria</taxon>
        <taxon>Pseudomonadati</taxon>
        <taxon>Pseudomonadota</taxon>
        <taxon>Alphaproteobacteria</taxon>
        <taxon>Hyphomicrobiales</taxon>
        <taxon>Ancalomicrobiaceae</taxon>
        <taxon>Siculibacillus</taxon>
    </lineage>
</organism>
<name>A0A4Q9VCM9_9HYPH</name>
<comment type="caution">
    <text evidence="3">The sequence shown here is derived from an EMBL/GenBank/DDBJ whole genome shotgun (WGS) entry which is preliminary data.</text>
</comment>
<reference evidence="3 4" key="1">
    <citation type="submission" date="2019-02" db="EMBL/GenBank/DDBJ databases">
        <title>Siculibacillus lacustris gen. nov., sp. nov., a new rosette-forming bacterium isolated from a freshwater crater lake (Lake St. Ana, Romania).</title>
        <authorList>
            <person name="Felfoldi T."/>
            <person name="Marton Z."/>
            <person name="Szabo A."/>
            <person name="Mentes A."/>
            <person name="Boka K."/>
            <person name="Marialigeti K."/>
            <person name="Mathe I."/>
            <person name="Koncz M."/>
            <person name="Schumann P."/>
            <person name="Toth E."/>
        </authorList>
    </citation>
    <scope>NUCLEOTIDE SEQUENCE [LARGE SCALE GENOMIC DNA]</scope>
    <source>
        <strain evidence="3 4">SA-279</strain>
    </source>
</reference>
<feature type="transmembrane region" description="Helical" evidence="2">
    <location>
        <begin position="92"/>
        <end position="113"/>
    </location>
</feature>
<sequence length="143" mass="14533">MVDRPDGDHPRPSTGGDRAEGGEGAPETKPALAARLERLGASLEAHRSEVAAAKAKGRPSGFGQAIKIASEFVAGIVVGAALGWGIDRALGTSPWALIVFLLLGFAAGVLNVLRAEGKVADAGARLRAAGAEKSRSPSEPSDE</sequence>
<dbReference type="InterPro" id="IPR032820">
    <property type="entry name" value="ATPase_put"/>
</dbReference>
<dbReference type="OrthoDB" id="15401at2"/>
<gene>
    <name evidence="3" type="ORF">EYW49_22270</name>
</gene>
<feature type="region of interest" description="Disordered" evidence="1">
    <location>
        <begin position="1"/>
        <end position="29"/>
    </location>
</feature>
<dbReference type="Pfam" id="PF09527">
    <property type="entry name" value="ATPase_gene1"/>
    <property type="match status" value="1"/>
</dbReference>
<protein>
    <submittedName>
        <fullName evidence="3">ATP F0F1 synthase subunit I</fullName>
    </submittedName>
</protein>
<evidence type="ECO:0000256" key="1">
    <source>
        <dbReference type="SAM" id="MobiDB-lite"/>
    </source>
</evidence>
<dbReference type="AlphaFoldDB" id="A0A4Q9VCM9"/>
<evidence type="ECO:0000313" key="3">
    <source>
        <dbReference type="EMBL" id="TBW32321.1"/>
    </source>
</evidence>
<evidence type="ECO:0000313" key="4">
    <source>
        <dbReference type="Proteomes" id="UP000292781"/>
    </source>
</evidence>
<accession>A0A4Q9VCM9</accession>
<evidence type="ECO:0000256" key="2">
    <source>
        <dbReference type="SAM" id="Phobius"/>
    </source>
</evidence>
<keyword evidence="2" id="KW-0472">Membrane</keyword>
<feature type="transmembrane region" description="Helical" evidence="2">
    <location>
        <begin position="68"/>
        <end position="86"/>
    </location>
</feature>
<keyword evidence="2" id="KW-0812">Transmembrane</keyword>
<dbReference type="RefSeq" id="WP_131311882.1">
    <property type="nucleotide sequence ID" value="NZ_SJFN01000063.1"/>
</dbReference>
<keyword evidence="4" id="KW-1185">Reference proteome</keyword>
<keyword evidence="2" id="KW-1133">Transmembrane helix</keyword>
<dbReference type="Proteomes" id="UP000292781">
    <property type="component" value="Unassembled WGS sequence"/>
</dbReference>
<feature type="compositionally biased region" description="Basic and acidic residues" evidence="1">
    <location>
        <begin position="1"/>
        <end position="21"/>
    </location>
</feature>
<dbReference type="EMBL" id="SJFN01000063">
    <property type="protein sequence ID" value="TBW32321.1"/>
    <property type="molecule type" value="Genomic_DNA"/>
</dbReference>
<proteinExistence type="predicted"/>